<accession>A0A081G3U0</accession>
<organism evidence="7 8">
    <name type="scientific">Marinobacterium lacunae</name>
    <dbReference type="NCBI Taxonomy" id="1232683"/>
    <lineage>
        <taxon>Bacteria</taxon>
        <taxon>Pseudomonadati</taxon>
        <taxon>Pseudomonadota</taxon>
        <taxon>Gammaproteobacteria</taxon>
        <taxon>Oceanospirillales</taxon>
        <taxon>Oceanospirillaceae</taxon>
        <taxon>Marinobacterium</taxon>
    </lineage>
</organism>
<dbReference type="Proteomes" id="UP000028252">
    <property type="component" value="Unassembled WGS sequence"/>
</dbReference>
<dbReference type="OrthoDB" id="1149075at2"/>
<dbReference type="PATRIC" id="fig|1232683.4.peg.397"/>
<dbReference type="InterPro" id="IPR050330">
    <property type="entry name" value="Bact_OuterMem_StrucFunc"/>
</dbReference>
<dbReference type="InterPro" id="IPR036737">
    <property type="entry name" value="OmpA-like_sf"/>
</dbReference>
<dbReference type="EMBL" id="JMQN01000011">
    <property type="protein sequence ID" value="KEA65445.1"/>
    <property type="molecule type" value="Genomic_DNA"/>
</dbReference>
<reference evidence="7 8" key="1">
    <citation type="submission" date="2014-04" db="EMBL/GenBank/DDBJ databases">
        <title>Marinobacterium kochiensis sp. nov., isolated from sediment sample collected from Kochi backwaters in Kerala, India.</title>
        <authorList>
            <person name="Singh A."/>
            <person name="Pinnaka A.K."/>
        </authorList>
    </citation>
    <scope>NUCLEOTIDE SEQUENCE [LARGE SCALE GENOMIC DNA]</scope>
    <source>
        <strain evidence="7 8">AK27</strain>
    </source>
</reference>
<dbReference type="STRING" id="1232683.ADIMK_0402"/>
<name>A0A081G3U0_9GAMM</name>
<keyword evidence="5" id="KW-0732">Signal</keyword>
<sequence>MKKIAIAAGLALAMGATMAQAHEENKGYVTTSNGTIWRTSLGECWHNSLWTKDLAVVGCDGMVAAAPMVEEKPAEPMYAMMADTKKFALYFDFDSTQVGDTSNIVNYIGTLSSLKEIKLVGHADPIGSEAYNEKLSKRRAEAVAAKLADAGVDSSKMDIGYLGESSPIANCSGRGAELIACLRPDRRVDVEIMGEKRVMK</sequence>
<evidence type="ECO:0000256" key="1">
    <source>
        <dbReference type="ARBA" id="ARBA00004442"/>
    </source>
</evidence>
<dbReference type="PANTHER" id="PTHR30329:SF21">
    <property type="entry name" value="LIPOPROTEIN YIAD-RELATED"/>
    <property type="match status" value="1"/>
</dbReference>
<evidence type="ECO:0000313" key="7">
    <source>
        <dbReference type="EMBL" id="KEA65445.1"/>
    </source>
</evidence>
<feature type="chain" id="PRO_5001757529" evidence="5">
    <location>
        <begin position="22"/>
        <end position="200"/>
    </location>
</feature>
<keyword evidence="8" id="KW-1185">Reference proteome</keyword>
<dbReference type="eggNOG" id="COG2885">
    <property type="taxonomic scope" value="Bacteria"/>
</dbReference>
<dbReference type="AlphaFoldDB" id="A0A081G3U0"/>
<dbReference type="InterPro" id="IPR006664">
    <property type="entry name" value="OMP_bac"/>
</dbReference>
<evidence type="ECO:0000256" key="5">
    <source>
        <dbReference type="SAM" id="SignalP"/>
    </source>
</evidence>
<proteinExistence type="predicted"/>
<comment type="caution">
    <text evidence="7">The sequence shown here is derived from an EMBL/GenBank/DDBJ whole genome shotgun (WGS) entry which is preliminary data.</text>
</comment>
<evidence type="ECO:0000256" key="3">
    <source>
        <dbReference type="ARBA" id="ARBA00023237"/>
    </source>
</evidence>
<evidence type="ECO:0000259" key="6">
    <source>
        <dbReference type="PROSITE" id="PS51123"/>
    </source>
</evidence>
<dbReference type="Gene3D" id="3.30.1330.60">
    <property type="entry name" value="OmpA-like domain"/>
    <property type="match status" value="1"/>
</dbReference>
<protein>
    <submittedName>
        <fullName evidence="7">Outer membrane protein A</fullName>
    </submittedName>
</protein>
<dbReference type="PANTHER" id="PTHR30329">
    <property type="entry name" value="STATOR ELEMENT OF FLAGELLAR MOTOR COMPLEX"/>
    <property type="match status" value="1"/>
</dbReference>
<evidence type="ECO:0000256" key="4">
    <source>
        <dbReference type="PROSITE-ProRule" id="PRU00473"/>
    </source>
</evidence>
<feature type="signal peptide" evidence="5">
    <location>
        <begin position="1"/>
        <end position="21"/>
    </location>
</feature>
<comment type="subcellular location">
    <subcellularLocation>
        <location evidence="1">Cell outer membrane</location>
    </subcellularLocation>
</comment>
<feature type="domain" description="OmpA-like" evidence="6">
    <location>
        <begin position="78"/>
        <end position="196"/>
    </location>
</feature>
<dbReference type="SUPFAM" id="SSF103088">
    <property type="entry name" value="OmpA-like"/>
    <property type="match status" value="1"/>
</dbReference>
<keyword evidence="3" id="KW-0998">Cell outer membrane</keyword>
<dbReference type="InterPro" id="IPR006665">
    <property type="entry name" value="OmpA-like"/>
</dbReference>
<dbReference type="Pfam" id="PF00691">
    <property type="entry name" value="OmpA"/>
    <property type="match status" value="1"/>
</dbReference>
<gene>
    <name evidence="7" type="ORF">ADIMK_0402</name>
</gene>
<dbReference type="PROSITE" id="PS51123">
    <property type="entry name" value="OMPA_2"/>
    <property type="match status" value="1"/>
</dbReference>
<dbReference type="RefSeq" id="WP_036182916.1">
    <property type="nucleotide sequence ID" value="NZ_JMQN01000011.1"/>
</dbReference>
<dbReference type="CDD" id="cd07185">
    <property type="entry name" value="OmpA_C-like"/>
    <property type="match status" value="1"/>
</dbReference>
<dbReference type="GO" id="GO:0009279">
    <property type="term" value="C:cell outer membrane"/>
    <property type="evidence" value="ECO:0007669"/>
    <property type="project" value="UniProtKB-SubCell"/>
</dbReference>
<keyword evidence="2 4" id="KW-0472">Membrane</keyword>
<evidence type="ECO:0000256" key="2">
    <source>
        <dbReference type="ARBA" id="ARBA00023136"/>
    </source>
</evidence>
<dbReference type="PRINTS" id="PR01021">
    <property type="entry name" value="OMPADOMAIN"/>
</dbReference>
<evidence type="ECO:0000313" key="8">
    <source>
        <dbReference type="Proteomes" id="UP000028252"/>
    </source>
</evidence>